<keyword evidence="5" id="KW-1185">Reference proteome</keyword>
<evidence type="ECO:0000256" key="1">
    <source>
        <dbReference type="SAM" id="MobiDB-lite"/>
    </source>
</evidence>
<gene>
    <name evidence="4" type="ORF">Daus18300_008740</name>
</gene>
<feature type="transmembrane region" description="Helical" evidence="2">
    <location>
        <begin position="47"/>
        <end position="69"/>
    </location>
</feature>
<keyword evidence="2" id="KW-0472">Membrane</keyword>
<feature type="transmembrane region" description="Helical" evidence="2">
    <location>
        <begin position="101"/>
        <end position="120"/>
    </location>
</feature>
<comment type="caution">
    <text evidence="4">The sequence shown here is derived from an EMBL/GenBank/DDBJ whole genome shotgun (WGS) entry which is preliminary data.</text>
</comment>
<dbReference type="InterPro" id="IPR056019">
    <property type="entry name" value="DUF7598"/>
</dbReference>
<dbReference type="Proteomes" id="UP001583177">
    <property type="component" value="Unassembled WGS sequence"/>
</dbReference>
<reference evidence="4 5" key="1">
    <citation type="journal article" date="2024" name="IMA Fungus">
        <title>IMA Genome - F19 : A genome assembly and annotation guide to empower mycologists, including annotated draft genome sequences of Ceratocystis pirilliformis, Diaporthe australafricana, Fusarium ophioides, Paecilomyces lecythidis, and Sporothrix stenoceras.</title>
        <authorList>
            <person name="Aylward J."/>
            <person name="Wilson A.M."/>
            <person name="Visagie C.M."/>
            <person name="Spraker J."/>
            <person name="Barnes I."/>
            <person name="Buitendag C."/>
            <person name="Ceriani C."/>
            <person name="Del Mar Angel L."/>
            <person name="du Plessis D."/>
            <person name="Fuchs T."/>
            <person name="Gasser K."/>
            <person name="Kramer D."/>
            <person name="Li W."/>
            <person name="Munsamy K."/>
            <person name="Piso A."/>
            <person name="Price J.L."/>
            <person name="Sonnekus B."/>
            <person name="Thomas C."/>
            <person name="van der Nest A."/>
            <person name="van Dijk A."/>
            <person name="van Heerden A."/>
            <person name="van Vuuren N."/>
            <person name="Yilmaz N."/>
            <person name="Duong T.A."/>
            <person name="van der Merwe N.A."/>
            <person name="Wingfield M.J."/>
            <person name="Wingfield B.D."/>
        </authorList>
    </citation>
    <scope>NUCLEOTIDE SEQUENCE [LARGE SCALE GENOMIC DNA]</scope>
    <source>
        <strain evidence="4 5">CMW 18300</strain>
    </source>
</reference>
<organism evidence="4 5">
    <name type="scientific">Diaporthe australafricana</name>
    <dbReference type="NCBI Taxonomy" id="127596"/>
    <lineage>
        <taxon>Eukaryota</taxon>
        <taxon>Fungi</taxon>
        <taxon>Dikarya</taxon>
        <taxon>Ascomycota</taxon>
        <taxon>Pezizomycotina</taxon>
        <taxon>Sordariomycetes</taxon>
        <taxon>Sordariomycetidae</taxon>
        <taxon>Diaporthales</taxon>
        <taxon>Diaporthaceae</taxon>
        <taxon>Diaporthe</taxon>
    </lineage>
</organism>
<protein>
    <recommendedName>
        <fullName evidence="3">DUF7598 domain-containing protein</fullName>
    </recommendedName>
</protein>
<keyword evidence="2" id="KW-0812">Transmembrane</keyword>
<evidence type="ECO:0000313" key="4">
    <source>
        <dbReference type="EMBL" id="KAL1861624.1"/>
    </source>
</evidence>
<proteinExistence type="predicted"/>
<feature type="transmembrane region" description="Helical" evidence="2">
    <location>
        <begin position="20"/>
        <end position="41"/>
    </location>
</feature>
<keyword evidence="2" id="KW-1133">Transmembrane helix</keyword>
<evidence type="ECO:0000313" key="5">
    <source>
        <dbReference type="Proteomes" id="UP001583177"/>
    </source>
</evidence>
<evidence type="ECO:0000256" key="2">
    <source>
        <dbReference type="SAM" id="Phobius"/>
    </source>
</evidence>
<accession>A0ABR3WGY2</accession>
<evidence type="ECO:0000259" key="3">
    <source>
        <dbReference type="Pfam" id="PF24535"/>
    </source>
</evidence>
<feature type="region of interest" description="Disordered" evidence="1">
    <location>
        <begin position="262"/>
        <end position="312"/>
    </location>
</feature>
<feature type="transmembrane region" description="Helical" evidence="2">
    <location>
        <begin position="132"/>
        <end position="157"/>
    </location>
</feature>
<dbReference type="EMBL" id="JAWRVE010000084">
    <property type="protein sequence ID" value="KAL1861624.1"/>
    <property type="molecule type" value="Genomic_DNA"/>
</dbReference>
<sequence>MINMTESGRFLGPAWWILQILRACNIIALLSVAAASIVMVIKTDVQNSFFFFQAFSHLITAGIALLLIVSELPQPRVVKDFFRQNWPTFSTVDYCNRGHSLAWLGVWMVSMGAWVLGSLNGDNLVDKLTLPLWRLTLGAGILALVFGFFNFVVSVLFRNSTHGITARMVREHGANVYNARTTTLPPDYDLDAATLNGSGHSNSIRKEKHQANAANRFTYNFTQGIAHNRVTRMFGKDRKPQISAPISGPVMAERDLEAQYHHEPQQDHINIRPVSPVSPGPARESWEASDRASPIAPNVQRPPTALHPAYTGKARTYRSSIYSTASHLNRF</sequence>
<dbReference type="Pfam" id="PF24535">
    <property type="entry name" value="DUF7598"/>
    <property type="match status" value="1"/>
</dbReference>
<name>A0ABR3WGY2_9PEZI</name>
<feature type="domain" description="DUF7598" evidence="3">
    <location>
        <begin position="15"/>
        <end position="155"/>
    </location>
</feature>